<accession>A0A0F9RXS9</accession>
<dbReference type="InterPro" id="IPR020290">
    <property type="entry name" value="Gp88"/>
</dbReference>
<dbReference type="EMBL" id="LAZR01003102">
    <property type="protein sequence ID" value="KKN21983.1"/>
    <property type="molecule type" value="Genomic_DNA"/>
</dbReference>
<reference evidence="2" key="1">
    <citation type="journal article" date="2015" name="Nature">
        <title>Complex archaea that bridge the gap between prokaryotes and eukaryotes.</title>
        <authorList>
            <person name="Spang A."/>
            <person name="Saw J.H."/>
            <person name="Jorgensen S.L."/>
            <person name="Zaremba-Niedzwiedzka K."/>
            <person name="Martijn J."/>
            <person name="Lind A.E."/>
            <person name="van Eijk R."/>
            <person name="Schleper C."/>
            <person name="Guy L."/>
            <person name="Ettema T.J."/>
        </authorList>
    </citation>
    <scope>NUCLEOTIDE SEQUENCE</scope>
</reference>
<organism evidence="2">
    <name type="scientific">marine sediment metagenome</name>
    <dbReference type="NCBI Taxonomy" id="412755"/>
    <lineage>
        <taxon>unclassified sequences</taxon>
        <taxon>metagenomes</taxon>
        <taxon>ecological metagenomes</taxon>
    </lineage>
</organism>
<comment type="caution">
    <text evidence="2">The sequence shown here is derived from an EMBL/GenBank/DDBJ whole genome shotgun (WGS) entry which is preliminary data.</text>
</comment>
<evidence type="ECO:0000313" key="2">
    <source>
        <dbReference type="EMBL" id="KKN21983.1"/>
    </source>
</evidence>
<protein>
    <recommendedName>
        <fullName evidence="1">Gene product 88 domain-containing protein</fullName>
    </recommendedName>
</protein>
<dbReference type="Pfam" id="PF17338">
    <property type="entry name" value="GP88"/>
    <property type="match status" value="1"/>
</dbReference>
<feature type="domain" description="Gene product 88" evidence="1">
    <location>
        <begin position="13"/>
        <end position="246"/>
    </location>
</feature>
<sequence>MPKFKLLSDRHRGSAKIRKSNASSSGYLSAIMYMAPTGLSGRQVCAFRSKGCEAACLNTLGKGAFANVQAGRLHKTRLWFEDRSQFWTDLIGDIHKHVAVAHSEDRQPAVRLNGTSDIPFEKIAVIVDGTRLADSIMALFPGVQFYDYTKYPPQLRANLPRNYHLTFSRSESIDWETVTDMLDAQRNVAIVFAVNARRGESLPTSYLGYRVLDGDKTDERFLDGDTGVIIGLSMKGKATKDTTGFVLGA</sequence>
<gene>
    <name evidence="2" type="ORF">LCGC14_0919880</name>
</gene>
<name>A0A0F9RXS9_9ZZZZ</name>
<proteinExistence type="predicted"/>
<dbReference type="AlphaFoldDB" id="A0A0F9RXS9"/>
<evidence type="ECO:0000259" key="1">
    <source>
        <dbReference type="Pfam" id="PF17338"/>
    </source>
</evidence>